<dbReference type="InterPro" id="IPR005490">
    <property type="entry name" value="LD_TPept_cat_dom"/>
</dbReference>
<dbReference type="Pfam" id="PF03734">
    <property type="entry name" value="YkuD"/>
    <property type="match status" value="1"/>
</dbReference>
<protein>
    <submittedName>
        <fullName evidence="11">N-acetylmuramoyl-L-alanine amidase</fullName>
    </submittedName>
</protein>
<dbReference type="Gene3D" id="1.10.101.10">
    <property type="entry name" value="PGBD-like superfamily/PGBD"/>
    <property type="match status" value="1"/>
</dbReference>
<dbReference type="GO" id="GO:0018104">
    <property type="term" value="P:peptidoglycan-protein cross-linking"/>
    <property type="evidence" value="ECO:0007669"/>
    <property type="project" value="TreeGrafter"/>
</dbReference>
<dbReference type="UniPathway" id="UPA00219"/>
<gene>
    <name evidence="11" type="ORF">BAOM_2659</name>
</gene>
<feature type="active site" description="Nucleophile" evidence="9">
    <location>
        <position position="144"/>
    </location>
</feature>
<dbReference type="PANTHER" id="PTHR30582">
    <property type="entry name" value="L,D-TRANSPEPTIDASE"/>
    <property type="match status" value="1"/>
</dbReference>
<evidence type="ECO:0000256" key="3">
    <source>
        <dbReference type="ARBA" id="ARBA00022679"/>
    </source>
</evidence>
<dbReference type="InterPro" id="IPR050979">
    <property type="entry name" value="LD-transpeptidase"/>
</dbReference>
<dbReference type="CDD" id="cd16913">
    <property type="entry name" value="YkuD_like"/>
    <property type="match status" value="1"/>
</dbReference>
<dbReference type="InterPro" id="IPR036365">
    <property type="entry name" value="PGBD-like_sf"/>
</dbReference>
<dbReference type="Proteomes" id="UP000283095">
    <property type="component" value="Chromosome"/>
</dbReference>
<dbReference type="InterPro" id="IPR002477">
    <property type="entry name" value="Peptidoglycan-bd-like"/>
</dbReference>
<dbReference type="InterPro" id="IPR038063">
    <property type="entry name" value="Transpep_catalytic_dom"/>
</dbReference>
<dbReference type="Pfam" id="PF01471">
    <property type="entry name" value="PG_binding_1"/>
    <property type="match status" value="1"/>
</dbReference>
<reference evidence="11 12" key="1">
    <citation type="submission" date="2018-01" db="EMBL/GenBank/DDBJ databases">
        <title>Bacillus asahii Genome sequencing and assembly.</title>
        <authorList>
            <person name="Jiang H."/>
            <person name="Feng Y."/>
            <person name="Zhao F."/>
            <person name="Lin X."/>
        </authorList>
    </citation>
    <scope>NUCLEOTIDE SEQUENCE [LARGE SCALE GENOMIC DNA]</scope>
    <source>
        <strain evidence="11 12">OM18</strain>
    </source>
</reference>
<dbReference type="SUPFAM" id="SSF141523">
    <property type="entry name" value="L,D-transpeptidase catalytic domain-like"/>
    <property type="match status" value="1"/>
</dbReference>
<evidence type="ECO:0000256" key="4">
    <source>
        <dbReference type="ARBA" id="ARBA00022801"/>
    </source>
</evidence>
<dbReference type="PROSITE" id="PS51257">
    <property type="entry name" value="PROKAR_LIPOPROTEIN"/>
    <property type="match status" value="1"/>
</dbReference>
<feature type="domain" description="L,D-TPase catalytic" evidence="10">
    <location>
        <begin position="44"/>
        <end position="168"/>
    </location>
</feature>
<evidence type="ECO:0000256" key="6">
    <source>
        <dbReference type="ARBA" id="ARBA00022984"/>
    </source>
</evidence>
<dbReference type="FunFam" id="2.40.440.10:FF:000003">
    <property type="entry name" value="L,D-transpeptidase YciB"/>
    <property type="match status" value="1"/>
</dbReference>
<comment type="similarity">
    <text evidence="2">Belongs to the YkuD family.</text>
</comment>
<accession>A0A3Q9RNH9</accession>
<keyword evidence="3" id="KW-0808">Transferase</keyword>
<feature type="active site" description="Proton donor/acceptor" evidence="9">
    <location>
        <position position="128"/>
    </location>
</feature>
<comment type="pathway">
    <text evidence="1 9">Cell wall biogenesis; peptidoglycan biosynthesis.</text>
</comment>
<dbReference type="GO" id="GO:0008360">
    <property type="term" value="P:regulation of cell shape"/>
    <property type="evidence" value="ECO:0007669"/>
    <property type="project" value="UniProtKB-UniRule"/>
</dbReference>
<keyword evidence="6 9" id="KW-0573">Peptidoglycan synthesis</keyword>
<evidence type="ECO:0000313" key="12">
    <source>
        <dbReference type="Proteomes" id="UP000283095"/>
    </source>
</evidence>
<dbReference type="GO" id="GO:0016740">
    <property type="term" value="F:transferase activity"/>
    <property type="evidence" value="ECO:0007669"/>
    <property type="project" value="UniProtKB-KW"/>
</dbReference>
<evidence type="ECO:0000256" key="1">
    <source>
        <dbReference type="ARBA" id="ARBA00004752"/>
    </source>
</evidence>
<evidence type="ECO:0000256" key="8">
    <source>
        <dbReference type="ARBA" id="ARBA00060592"/>
    </source>
</evidence>
<evidence type="ECO:0000313" key="11">
    <source>
        <dbReference type="EMBL" id="AZV43268.1"/>
    </source>
</evidence>
<dbReference type="PANTHER" id="PTHR30582:SF4">
    <property type="entry name" value="L,D-TRANSPEPTIDASE YQJB-RELATED"/>
    <property type="match status" value="1"/>
</dbReference>
<dbReference type="EMBL" id="CP026095">
    <property type="protein sequence ID" value="AZV43268.1"/>
    <property type="molecule type" value="Genomic_DNA"/>
</dbReference>
<organism evidence="11 12">
    <name type="scientific">Peribacillus asahii</name>
    <dbReference type="NCBI Taxonomy" id="228899"/>
    <lineage>
        <taxon>Bacteria</taxon>
        <taxon>Bacillati</taxon>
        <taxon>Bacillota</taxon>
        <taxon>Bacilli</taxon>
        <taxon>Bacillales</taxon>
        <taxon>Bacillaceae</taxon>
        <taxon>Peribacillus</taxon>
    </lineage>
</organism>
<evidence type="ECO:0000256" key="9">
    <source>
        <dbReference type="PROSITE-ProRule" id="PRU01373"/>
    </source>
</evidence>
<dbReference type="GO" id="GO:0005576">
    <property type="term" value="C:extracellular region"/>
    <property type="evidence" value="ECO:0007669"/>
    <property type="project" value="TreeGrafter"/>
</dbReference>
<dbReference type="GO" id="GO:0071972">
    <property type="term" value="F:peptidoglycan L,D-transpeptidase activity"/>
    <property type="evidence" value="ECO:0007669"/>
    <property type="project" value="TreeGrafter"/>
</dbReference>
<dbReference type="KEGG" id="pasa:BAOM_2659"/>
<keyword evidence="5 9" id="KW-0133">Cell shape</keyword>
<comment type="pathway">
    <text evidence="8">Glycan biosynthesis.</text>
</comment>
<evidence type="ECO:0000259" key="10">
    <source>
        <dbReference type="PROSITE" id="PS52029"/>
    </source>
</evidence>
<dbReference type="SUPFAM" id="SSF47090">
    <property type="entry name" value="PGBD-like"/>
    <property type="match status" value="1"/>
</dbReference>
<evidence type="ECO:0000256" key="5">
    <source>
        <dbReference type="ARBA" id="ARBA00022960"/>
    </source>
</evidence>
<sequence>MHKIKGFANLEGWERDMKKLLVVLLFFVSCFVFYSPPAGAASKQLIIINKTTNQLAYYENNKLTKIFLVATGKKPSYTPEGKFKIVNKIVNRPYYKENIRGGDPRNPLGNRWLGINARNTPGNTYAIHGNNNASSIGKYVSAGCVRMYNEDVKWLYSKVKVGTPVIITSSSKSFKAIAAANGFKVTGTETMPVGTVDTVLKKGSQGPQVVALQKKLTSLGYSTKGTDGIFGSNTEKAVKKFQKDNNLTADGVVGSQTRKALNFN</sequence>
<proteinExistence type="inferred from homology"/>
<keyword evidence="7 9" id="KW-0961">Cell wall biogenesis/degradation</keyword>
<dbReference type="InterPro" id="IPR036366">
    <property type="entry name" value="PGBDSf"/>
</dbReference>
<keyword evidence="4" id="KW-0378">Hydrolase</keyword>
<evidence type="ECO:0000256" key="7">
    <source>
        <dbReference type="ARBA" id="ARBA00023316"/>
    </source>
</evidence>
<dbReference type="GO" id="GO:0071555">
    <property type="term" value="P:cell wall organization"/>
    <property type="evidence" value="ECO:0007669"/>
    <property type="project" value="UniProtKB-UniRule"/>
</dbReference>
<name>A0A3Q9RNH9_9BACI</name>
<dbReference type="PROSITE" id="PS52029">
    <property type="entry name" value="LD_TPASE"/>
    <property type="match status" value="1"/>
</dbReference>
<dbReference type="Gene3D" id="2.40.440.10">
    <property type="entry name" value="L,D-transpeptidase catalytic domain-like"/>
    <property type="match status" value="1"/>
</dbReference>
<evidence type="ECO:0000256" key="2">
    <source>
        <dbReference type="ARBA" id="ARBA00005992"/>
    </source>
</evidence>
<dbReference type="AlphaFoldDB" id="A0A3Q9RNH9"/>